<evidence type="ECO:0000313" key="3">
    <source>
        <dbReference type="Proteomes" id="UP001501352"/>
    </source>
</evidence>
<feature type="chain" id="PRO_5045397546" description="UrcA family protein" evidence="1">
    <location>
        <begin position="23"/>
        <end position="103"/>
    </location>
</feature>
<dbReference type="NCBIfam" id="TIGR04433">
    <property type="entry name" value="UrcA_uranyl"/>
    <property type="match status" value="1"/>
</dbReference>
<dbReference type="EMBL" id="BAAAGA010000001">
    <property type="protein sequence ID" value="GAA0613531.1"/>
    <property type="molecule type" value="Genomic_DNA"/>
</dbReference>
<accession>A0ABN1GKS1</accession>
<dbReference type="RefSeq" id="WP_343790053.1">
    <property type="nucleotide sequence ID" value="NZ_BAAAGA010000001.1"/>
</dbReference>
<reference evidence="2 3" key="1">
    <citation type="journal article" date="2019" name="Int. J. Syst. Evol. Microbiol.">
        <title>The Global Catalogue of Microorganisms (GCM) 10K type strain sequencing project: providing services to taxonomists for standard genome sequencing and annotation.</title>
        <authorList>
            <consortium name="The Broad Institute Genomics Platform"/>
            <consortium name="The Broad Institute Genome Sequencing Center for Infectious Disease"/>
            <person name="Wu L."/>
            <person name="Ma J."/>
        </authorList>
    </citation>
    <scope>NUCLEOTIDE SEQUENCE [LARGE SCALE GENOMIC DNA]</scope>
    <source>
        <strain evidence="2 3">JCM 12928</strain>
    </source>
</reference>
<name>A0ABN1GKS1_9CAUL</name>
<proteinExistence type="predicted"/>
<evidence type="ECO:0000313" key="2">
    <source>
        <dbReference type="EMBL" id="GAA0613531.1"/>
    </source>
</evidence>
<dbReference type="InterPro" id="IPR030972">
    <property type="entry name" value="UrcA_uranyl"/>
</dbReference>
<evidence type="ECO:0000256" key="1">
    <source>
        <dbReference type="SAM" id="SignalP"/>
    </source>
</evidence>
<feature type="signal peptide" evidence="1">
    <location>
        <begin position="1"/>
        <end position="22"/>
    </location>
</feature>
<dbReference type="Proteomes" id="UP001501352">
    <property type="component" value="Unassembled WGS sequence"/>
</dbReference>
<evidence type="ECO:0008006" key="4">
    <source>
        <dbReference type="Google" id="ProtNLM"/>
    </source>
</evidence>
<sequence>MKVLASVTVACVLAAAAGAAGAASAQSARVSFGDLDLSTISGADAFDARVDTAARKVCRGARRTGSAITDREACRVAVQTEALASLPSIARADYASARRTLDL</sequence>
<comment type="caution">
    <text evidence="2">The sequence shown here is derived from an EMBL/GenBank/DDBJ whole genome shotgun (WGS) entry which is preliminary data.</text>
</comment>
<protein>
    <recommendedName>
        <fullName evidence="4">UrcA family protein</fullName>
    </recommendedName>
</protein>
<keyword evidence="3" id="KW-1185">Reference proteome</keyword>
<keyword evidence="1" id="KW-0732">Signal</keyword>
<organism evidence="2 3">
    <name type="scientific">Brevundimonas kwangchunensis</name>
    <dbReference type="NCBI Taxonomy" id="322163"/>
    <lineage>
        <taxon>Bacteria</taxon>
        <taxon>Pseudomonadati</taxon>
        <taxon>Pseudomonadota</taxon>
        <taxon>Alphaproteobacteria</taxon>
        <taxon>Caulobacterales</taxon>
        <taxon>Caulobacteraceae</taxon>
        <taxon>Brevundimonas</taxon>
    </lineage>
</organism>
<gene>
    <name evidence="2" type="ORF">GCM10009422_05630</name>
</gene>